<evidence type="ECO:0000256" key="6">
    <source>
        <dbReference type="PROSITE-ProRule" id="PRU00050"/>
    </source>
</evidence>
<dbReference type="SUPFAM" id="SSF52172">
    <property type="entry name" value="CheY-like"/>
    <property type="match status" value="1"/>
</dbReference>
<feature type="active site" evidence="5 6">
    <location>
        <position position="284"/>
    </location>
</feature>
<dbReference type="GO" id="GO:0050568">
    <property type="term" value="F:protein-glutamine glutaminase activity"/>
    <property type="evidence" value="ECO:0007669"/>
    <property type="project" value="UniProtKB-UniRule"/>
</dbReference>
<dbReference type="GO" id="GO:0008984">
    <property type="term" value="F:protein-glutamate methylesterase activity"/>
    <property type="evidence" value="ECO:0007669"/>
    <property type="project" value="UniProtKB-UniRule"/>
</dbReference>
<dbReference type="InterPro" id="IPR001789">
    <property type="entry name" value="Sig_transdc_resp-reg_receiver"/>
</dbReference>
<feature type="active site" evidence="5 6">
    <location>
        <position position="163"/>
    </location>
</feature>
<evidence type="ECO:0000256" key="5">
    <source>
        <dbReference type="HAMAP-Rule" id="MF_00099"/>
    </source>
</evidence>
<proteinExistence type="inferred from homology"/>
<dbReference type="AlphaFoldDB" id="A0A085TXF9"/>
<dbReference type="SMART" id="SM00448">
    <property type="entry name" value="REC"/>
    <property type="match status" value="1"/>
</dbReference>
<keyword evidence="10" id="KW-0808">Transferase</keyword>
<dbReference type="Pfam" id="PF01339">
    <property type="entry name" value="CheB_methylest"/>
    <property type="match status" value="1"/>
</dbReference>
<dbReference type="PATRIC" id="fig|1317124.6.peg.1679"/>
<dbReference type="Pfam" id="PF00072">
    <property type="entry name" value="Response_reg"/>
    <property type="match status" value="1"/>
</dbReference>
<dbReference type="Gene3D" id="3.40.50.2300">
    <property type="match status" value="1"/>
</dbReference>
<comment type="domain">
    <text evidence="5">Contains a C-terminal catalytic domain, and an N-terminal region which modulates catalytic activity.</text>
</comment>
<evidence type="ECO:0000256" key="7">
    <source>
        <dbReference type="PROSITE-ProRule" id="PRU00169"/>
    </source>
</evidence>
<dbReference type="EMBL" id="AQRC01000005">
    <property type="protein sequence ID" value="KFE35406.1"/>
    <property type="molecule type" value="Genomic_DNA"/>
</dbReference>
<feature type="domain" description="CheB-type methylesterase" evidence="9">
    <location>
        <begin position="147"/>
        <end position="342"/>
    </location>
</feature>
<comment type="catalytic activity">
    <reaction evidence="5">
        <text>L-glutaminyl-[protein] + H2O = L-glutamyl-[protein] + NH4(+)</text>
        <dbReference type="Rhea" id="RHEA:16441"/>
        <dbReference type="Rhea" id="RHEA-COMP:10207"/>
        <dbReference type="Rhea" id="RHEA-COMP:10208"/>
        <dbReference type="ChEBI" id="CHEBI:15377"/>
        <dbReference type="ChEBI" id="CHEBI:28938"/>
        <dbReference type="ChEBI" id="CHEBI:29973"/>
        <dbReference type="ChEBI" id="CHEBI:30011"/>
        <dbReference type="EC" id="3.5.1.44"/>
    </reaction>
</comment>
<reference evidence="11" key="1">
    <citation type="submission" date="2013-04" db="EMBL/GenBank/DDBJ databases">
        <title>Thioclava sp. 13D2W-2 Genome Sequencing.</title>
        <authorList>
            <person name="Lai Q."/>
            <person name="Li G."/>
            <person name="Shao Z."/>
        </authorList>
    </citation>
    <scope>NUCLEOTIDE SEQUENCE [LARGE SCALE GENOMIC DNA]</scope>
    <source>
        <strain evidence="11">13D2W-2</strain>
    </source>
</reference>
<dbReference type="InterPro" id="IPR000673">
    <property type="entry name" value="Sig_transdc_resp-reg_Me-estase"/>
</dbReference>
<comment type="subcellular location">
    <subcellularLocation>
        <location evidence="5">Cytoplasm</location>
    </subcellularLocation>
</comment>
<dbReference type="InterPro" id="IPR011006">
    <property type="entry name" value="CheY-like_superfamily"/>
</dbReference>
<feature type="modified residue" description="4-aspartylphosphate" evidence="5 7">
    <location>
        <position position="59"/>
    </location>
</feature>
<organism evidence="10 11">
    <name type="scientific">Thioclava atlantica</name>
    <dbReference type="NCBI Taxonomy" id="1317124"/>
    <lineage>
        <taxon>Bacteria</taxon>
        <taxon>Pseudomonadati</taxon>
        <taxon>Pseudomonadota</taxon>
        <taxon>Alphaproteobacteria</taxon>
        <taxon>Rhodobacterales</taxon>
        <taxon>Paracoccaceae</taxon>
        <taxon>Thioclava</taxon>
    </lineage>
</organism>
<dbReference type="PANTHER" id="PTHR42872:SF6">
    <property type="entry name" value="PROTEIN-GLUTAMATE METHYLESTERASE_PROTEIN-GLUTAMINE GLUTAMINASE"/>
    <property type="match status" value="1"/>
</dbReference>
<dbReference type="InterPro" id="IPR008248">
    <property type="entry name" value="CheB-like"/>
</dbReference>
<evidence type="ECO:0000259" key="8">
    <source>
        <dbReference type="PROSITE" id="PS50110"/>
    </source>
</evidence>
<comment type="caution">
    <text evidence="10">The sequence shown here is derived from an EMBL/GenBank/DDBJ whole genome shotgun (WGS) entry which is preliminary data.</text>
</comment>
<keyword evidence="11" id="KW-1185">Reference proteome</keyword>
<dbReference type="STRING" id="1317124.DW2_08252"/>
<dbReference type="EC" id="3.1.1.61" evidence="5"/>
<dbReference type="eggNOG" id="COG2201">
    <property type="taxonomic scope" value="Bacteria"/>
</dbReference>
<evidence type="ECO:0000256" key="3">
    <source>
        <dbReference type="ARBA" id="ARBA00022801"/>
    </source>
</evidence>
<dbReference type="PROSITE" id="PS50110">
    <property type="entry name" value="RESPONSE_REGULATORY"/>
    <property type="match status" value="1"/>
</dbReference>
<keyword evidence="5 7" id="KW-0597">Phosphoprotein</keyword>
<dbReference type="PIRSF" id="PIRSF000876">
    <property type="entry name" value="RR_chemtxs_CheB"/>
    <property type="match status" value="1"/>
</dbReference>
<dbReference type="GO" id="GO:0006935">
    <property type="term" value="P:chemotaxis"/>
    <property type="evidence" value="ECO:0007669"/>
    <property type="project" value="UniProtKB-UniRule"/>
</dbReference>
<feature type="domain" description="Response regulatory" evidence="8">
    <location>
        <begin position="8"/>
        <end position="125"/>
    </location>
</feature>
<dbReference type="GO" id="GO:0008168">
    <property type="term" value="F:methyltransferase activity"/>
    <property type="evidence" value="ECO:0007669"/>
    <property type="project" value="UniProtKB-KW"/>
</dbReference>
<evidence type="ECO:0000256" key="4">
    <source>
        <dbReference type="ARBA" id="ARBA00048267"/>
    </source>
</evidence>
<protein>
    <recommendedName>
        <fullName evidence="5">Protein-glutamate methylesterase/protein-glutamine glutaminase</fullName>
        <ecNumber evidence="5">3.1.1.61</ecNumber>
        <ecNumber evidence="5">3.5.1.44</ecNumber>
    </recommendedName>
</protein>
<evidence type="ECO:0000256" key="1">
    <source>
        <dbReference type="ARBA" id="ARBA00022490"/>
    </source>
</evidence>
<gene>
    <name evidence="5" type="primary">cheB</name>
    <name evidence="10" type="ORF">DW2_08252</name>
</gene>
<evidence type="ECO:0000313" key="11">
    <source>
        <dbReference type="Proteomes" id="UP000028607"/>
    </source>
</evidence>
<comment type="PTM">
    <text evidence="5">Phosphorylated by CheA. Phosphorylation of the N-terminal regulatory domain activates the methylesterase activity.</text>
</comment>
<comment type="catalytic activity">
    <reaction evidence="4 5">
        <text>[protein]-L-glutamate 5-O-methyl ester + H2O = L-glutamyl-[protein] + methanol + H(+)</text>
        <dbReference type="Rhea" id="RHEA:23236"/>
        <dbReference type="Rhea" id="RHEA-COMP:10208"/>
        <dbReference type="Rhea" id="RHEA-COMP:10311"/>
        <dbReference type="ChEBI" id="CHEBI:15377"/>
        <dbReference type="ChEBI" id="CHEBI:15378"/>
        <dbReference type="ChEBI" id="CHEBI:17790"/>
        <dbReference type="ChEBI" id="CHEBI:29973"/>
        <dbReference type="ChEBI" id="CHEBI:82795"/>
        <dbReference type="EC" id="3.1.1.61"/>
    </reaction>
</comment>
<dbReference type="Proteomes" id="UP000028607">
    <property type="component" value="Unassembled WGS sequence"/>
</dbReference>
<comment type="function">
    <text evidence="5">Involved in chemotaxis. Part of a chemotaxis signal transduction system that modulates chemotaxis in response to various stimuli. Catalyzes the demethylation of specific methylglutamate residues introduced into the chemoreceptors (methyl-accepting chemotaxis proteins or MCP) by CheR. Also mediates the irreversible deamidation of specific glutamine residues to glutamic acid.</text>
</comment>
<keyword evidence="10" id="KW-0489">Methyltransferase</keyword>
<comment type="similarity">
    <text evidence="5">Belongs to the CheB family.</text>
</comment>
<dbReference type="GO" id="GO:0032259">
    <property type="term" value="P:methylation"/>
    <property type="evidence" value="ECO:0007669"/>
    <property type="project" value="UniProtKB-KW"/>
</dbReference>
<accession>A0A085TXF9</accession>
<dbReference type="HAMAP" id="MF_00099">
    <property type="entry name" value="CheB_chemtxs"/>
    <property type="match status" value="1"/>
</dbReference>
<evidence type="ECO:0000259" key="9">
    <source>
        <dbReference type="PROSITE" id="PS50122"/>
    </source>
</evidence>
<dbReference type="PANTHER" id="PTHR42872">
    <property type="entry name" value="PROTEIN-GLUTAMATE METHYLESTERASE/PROTEIN-GLUTAMINE GLUTAMINASE"/>
    <property type="match status" value="1"/>
</dbReference>
<dbReference type="EC" id="3.5.1.44" evidence="5"/>
<evidence type="ECO:0000313" key="10">
    <source>
        <dbReference type="EMBL" id="KFE35406.1"/>
    </source>
</evidence>
<dbReference type="SUPFAM" id="SSF52738">
    <property type="entry name" value="Methylesterase CheB, C-terminal domain"/>
    <property type="match status" value="1"/>
</dbReference>
<dbReference type="CDD" id="cd17541">
    <property type="entry name" value="REC_CheB-like"/>
    <property type="match status" value="1"/>
</dbReference>
<reference evidence="10 11" key="2">
    <citation type="journal article" date="2015" name="Antonie Van Leeuwenhoek">
        <title>Thioclava indica sp. nov., isolated from surface seawater of the Indian Ocean.</title>
        <authorList>
            <person name="Liu Y."/>
            <person name="Lai Q."/>
            <person name="Du J."/>
            <person name="Xu H."/>
            <person name="Jiang L."/>
            <person name="Shao Z."/>
        </authorList>
    </citation>
    <scope>NUCLEOTIDE SEQUENCE [LARGE SCALE GENOMIC DNA]</scope>
    <source>
        <strain evidence="10 11">13D2W-2</strain>
    </source>
</reference>
<dbReference type="NCBIfam" id="NF001965">
    <property type="entry name" value="PRK00742.1"/>
    <property type="match status" value="1"/>
</dbReference>
<dbReference type="GO" id="GO:0000156">
    <property type="term" value="F:phosphorelay response regulator activity"/>
    <property type="evidence" value="ECO:0007669"/>
    <property type="project" value="InterPro"/>
</dbReference>
<dbReference type="OrthoDB" id="9793421at2"/>
<dbReference type="PROSITE" id="PS50122">
    <property type="entry name" value="CHEB"/>
    <property type="match status" value="1"/>
</dbReference>
<dbReference type="InterPro" id="IPR035909">
    <property type="entry name" value="CheB_C"/>
</dbReference>
<dbReference type="Gene3D" id="3.40.50.180">
    <property type="entry name" value="Methylesterase CheB, C-terminal domain"/>
    <property type="match status" value="1"/>
</dbReference>
<sequence length="355" mass="37917">MKITRPKKVLIVDDSATMRTLIRQRIETDRRLEVVGEARDAHEARRLIKETSPDVLTLDVEMPHMDGITFLEKLMRLRPLPVVMISSETRSGSRAAVKALSLGAVDCIGKPATGGGLQHAFERLPELLVAAASARVQGPRAQKTSAPSAGFTWNGNIVLIGSSTGGVDALETVLSGFPENAPPTLIAQHMPASFLENFAGRLHKNVLPQVSLAEDMETISPGRIFLAPGGQTHLAVNAASEAQCRLLNSEKVNGHCPSVEVLFESALPLAEKIVAVMLTGMGRDGAKAMLKLRQAGARCIAQDRATSVVFGMPRAVLENGAAENAVPLNEVAGEILRLCGPCGESRDRDFRGDAK</sequence>
<dbReference type="GO" id="GO:0005737">
    <property type="term" value="C:cytoplasm"/>
    <property type="evidence" value="ECO:0007669"/>
    <property type="project" value="UniProtKB-SubCell"/>
</dbReference>
<evidence type="ECO:0000256" key="2">
    <source>
        <dbReference type="ARBA" id="ARBA00022500"/>
    </source>
</evidence>
<name>A0A085TXF9_9RHOB</name>
<dbReference type="RefSeq" id="WP_051855659.1">
    <property type="nucleotide sequence ID" value="NZ_AQRC01000005.1"/>
</dbReference>
<keyword evidence="3 5" id="KW-0378">Hydrolase</keyword>
<keyword evidence="2 5" id="KW-0145">Chemotaxis</keyword>
<feature type="active site" evidence="5 6">
    <location>
        <position position="189"/>
    </location>
</feature>
<dbReference type="CDD" id="cd16432">
    <property type="entry name" value="CheB_Rec"/>
    <property type="match status" value="1"/>
</dbReference>
<keyword evidence="1 5" id="KW-0963">Cytoplasm</keyword>